<evidence type="ECO:0008006" key="3">
    <source>
        <dbReference type="Google" id="ProtNLM"/>
    </source>
</evidence>
<gene>
    <name evidence="1" type="ORF">VTL71DRAFT_15915</name>
</gene>
<organism evidence="1 2">
    <name type="scientific">Oculimacula yallundae</name>
    <dbReference type="NCBI Taxonomy" id="86028"/>
    <lineage>
        <taxon>Eukaryota</taxon>
        <taxon>Fungi</taxon>
        <taxon>Dikarya</taxon>
        <taxon>Ascomycota</taxon>
        <taxon>Pezizomycotina</taxon>
        <taxon>Leotiomycetes</taxon>
        <taxon>Helotiales</taxon>
        <taxon>Ploettnerulaceae</taxon>
        <taxon>Oculimacula</taxon>
    </lineage>
</organism>
<evidence type="ECO:0000313" key="2">
    <source>
        <dbReference type="Proteomes" id="UP001595075"/>
    </source>
</evidence>
<reference evidence="1 2" key="1">
    <citation type="journal article" date="2024" name="Commun. Biol.">
        <title>Comparative genomic analysis of thermophilic fungi reveals convergent evolutionary adaptations and gene losses.</title>
        <authorList>
            <person name="Steindorff A.S."/>
            <person name="Aguilar-Pontes M.V."/>
            <person name="Robinson A.J."/>
            <person name="Andreopoulos B."/>
            <person name="LaButti K."/>
            <person name="Kuo A."/>
            <person name="Mondo S."/>
            <person name="Riley R."/>
            <person name="Otillar R."/>
            <person name="Haridas S."/>
            <person name="Lipzen A."/>
            <person name="Grimwood J."/>
            <person name="Schmutz J."/>
            <person name="Clum A."/>
            <person name="Reid I.D."/>
            <person name="Moisan M.C."/>
            <person name="Butler G."/>
            <person name="Nguyen T.T.M."/>
            <person name="Dewar K."/>
            <person name="Conant G."/>
            <person name="Drula E."/>
            <person name="Henrissat B."/>
            <person name="Hansel C."/>
            <person name="Singer S."/>
            <person name="Hutchinson M.I."/>
            <person name="de Vries R.P."/>
            <person name="Natvig D.O."/>
            <person name="Powell A.J."/>
            <person name="Tsang A."/>
            <person name="Grigoriev I.V."/>
        </authorList>
    </citation>
    <scope>NUCLEOTIDE SEQUENCE [LARGE SCALE GENOMIC DNA]</scope>
    <source>
        <strain evidence="1 2">CBS 494.80</strain>
    </source>
</reference>
<protein>
    <recommendedName>
        <fullName evidence="3">SnoaL-like domain-containing protein</fullName>
    </recommendedName>
</protein>
<proteinExistence type="predicted"/>
<keyword evidence="2" id="KW-1185">Reference proteome</keyword>
<name>A0ABR4CF89_9HELO</name>
<comment type="caution">
    <text evidence="1">The sequence shown here is derived from an EMBL/GenBank/DDBJ whole genome shotgun (WGS) entry which is preliminary data.</text>
</comment>
<accession>A0ABR4CF89</accession>
<sequence length="174" mass="19452">MTILPGAFPDTVSPAVKELMEKHFQLSNAPSTHNSHEADEEAFVALFTPNGLYELAEVQNRGHDAIVAIRRKLFESIPHRAHPVTKVFTYGSDDLNLMCFGIVDYAYPEGTTNKKEWAGRYEIEKTGSGELKFKLVQIITTPAQEYENEHAHLLQNLTVSESTLVLLVTLPLLS</sequence>
<dbReference type="PANTHER" id="PTHR39401:SF1">
    <property type="entry name" value="SNOAL-LIKE DOMAIN-CONTAINING PROTEIN"/>
    <property type="match status" value="1"/>
</dbReference>
<dbReference type="Proteomes" id="UP001595075">
    <property type="component" value="Unassembled WGS sequence"/>
</dbReference>
<dbReference type="EMBL" id="JAZHXI010000009">
    <property type="protein sequence ID" value="KAL2067819.1"/>
    <property type="molecule type" value="Genomic_DNA"/>
</dbReference>
<evidence type="ECO:0000313" key="1">
    <source>
        <dbReference type="EMBL" id="KAL2067819.1"/>
    </source>
</evidence>
<dbReference type="SUPFAM" id="SSF54427">
    <property type="entry name" value="NTF2-like"/>
    <property type="match status" value="1"/>
</dbReference>
<dbReference type="PANTHER" id="PTHR39401">
    <property type="entry name" value="SNOAL-LIKE DOMAIN-CONTAINING PROTEIN"/>
    <property type="match status" value="1"/>
</dbReference>
<dbReference type="InterPro" id="IPR032710">
    <property type="entry name" value="NTF2-like_dom_sf"/>
</dbReference>
<dbReference type="Gene3D" id="3.10.450.50">
    <property type="match status" value="1"/>
</dbReference>